<name>A0A835YVT6_9STRA</name>
<dbReference type="GO" id="GO:0004518">
    <property type="term" value="F:nuclease activity"/>
    <property type="evidence" value="ECO:0007669"/>
    <property type="project" value="InterPro"/>
</dbReference>
<keyword evidence="3" id="KW-1185">Reference proteome</keyword>
<accession>A0A835YVT6</accession>
<dbReference type="InterPro" id="IPR044925">
    <property type="entry name" value="His-Me_finger_sf"/>
</dbReference>
<dbReference type="EMBL" id="JAFCMP010000346">
    <property type="protein sequence ID" value="KAG5181012.1"/>
    <property type="molecule type" value="Genomic_DNA"/>
</dbReference>
<gene>
    <name evidence="2" type="ORF">JKP88DRAFT_279161</name>
</gene>
<sequence>MAPVYAAGAGAREAAVDAAAGADRGDGTRRRRRPCGSPAFAALAAPSPAPTRRLRRVMRFSRGAALLVTLNRAWRAGVLATAAFTSRAAASSASFRRCSARFEAVCLYTGAPLGVAYSREHVVPVSHTRGTAAAKDLQNVFPADRTVNSIRSNFRFVRLAGRRGAGGRADDGWWVDAKSGLFFPPRRARGAIARACLHVRLVHGVDVLERTIDADALRAWAALPLSDYERRHHEAAVAMGAEPNEFVAMLLLR</sequence>
<proteinExistence type="predicted"/>
<protein>
    <submittedName>
        <fullName evidence="2">Uncharacterized protein</fullName>
    </submittedName>
</protein>
<dbReference type="SUPFAM" id="SSF54060">
    <property type="entry name" value="His-Me finger endonucleases"/>
    <property type="match status" value="1"/>
</dbReference>
<evidence type="ECO:0000256" key="1">
    <source>
        <dbReference type="SAM" id="MobiDB-lite"/>
    </source>
</evidence>
<evidence type="ECO:0000313" key="2">
    <source>
        <dbReference type="EMBL" id="KAG5181012.1"/>
    </source>
</evidence>
<comment type="caution">
    <text evidence="2">The sequence shown here is derived from an EMBL/GenBank/DDBJ whole genome shotgun (WGS) entry which is preliminary data.</text>
</comment>
<dbReference type="Pfam" id="PF04231">
    <property type="entry name" value="Endonuclease_1"/>
    <property type="match status" value="1"/>
</dbReference>
<reference evidence="2" key="1">
    <citation type="submission" date="2021-02" db="EMBL/GenBank/DDBJ databases">
        <title>First Annotated Genome of the Yellow-green Alga Tribonema minus.</title>
        <authorList>
            <person name="Mahan K.M."/>
        </authorList>
    </citation>
    <scope>NUCLEOTIDE SEQUENCE</scope>
    <source>
        <strain evidence="2">UTEX B ZZ1240</strain>
    </source>
</reference>
<dbReference type="Proteomes" id="UP000664859">
    <property type="component" value="Unassembled WGS sequence"/>
</dbReference>
<dbReference type="AlphaFoldDB" id="A0A835YVT6"/>
<evidence type="ECO:0000313" key="3">
    <source>
        <dbReference type="Proteomes" id="UP000664859"/>
    </source>
</evidence>
<feature type="region of interest" description="Disordered" evidence="1">
    <location>
        <begin position="18"/>
        <end position="42"/>
    </location>
</feature>
<organism evidence="2 3">
    <name type="scientific">Tribonema minus</name>
    <dbReference type="NCBI Taxonomy" id="303371"/>
    <lineage>
        <taxon>Eukaryota</taxon>
        <taxon>Sar</taxon>
        <taxon>Stramenopiles</taxon>
        <taxon>Ochrophyta</taxon>
        <taxon>PX clade</taxon>
        <taxon>Xanthophyceae</taxon>
        <taxon>Tribonematales</taxon>
        <taxon>Tribonemataceae</taxon>
        <taxon>Tribonema</taxon>
    </lineage>
</organism>
<dbReference type="InterPro" id="IPR007346">
    <property type="entry name" value="Endonuclease-I"/>
</dbReference>